<dbReference type="EMBL" id="MBTF01000002">
    <property type="protein sequence ID" value="OOQ61429.1"/>
    <property type="molecule type" value="Genomic_DNA"/>
</dbReference>
<keyword evidence="1" id="KW-0812">Transmembrane</keyword>
<comment type="caution">
    <text evidence="2">The sequence shown here is derived from an EMBL/GenBank/DDBJ whole genome shotgun (WGS) entry which is preliminary data.</text>
</comment>
<keyword evidence="3" id="KW-1185">Reference proteome</keyword>
<sequence>MNTNTPQLNNAGHFYMADVDTLLHGPYNSARMAEELKKIDAHVVEDDALMKNAITSIAVTLVLAVVAYMFYFPVMF</sequence>
<keyword evidence="1" id="KW-1133">Transmembrane helix</keyword>
<dbReference type="Proteomes" id="UP000189739">
    <property type="component" value="Unassembled WGS sequence"/>
</dbReference>
<evidence type="ECO:0000313" key="2">
    <source>
        <dbReference type="EMBL" id="OOQ61429.1"/>
    </source>
</evidence>
<protein>
    <submittedName>
        <fullName evidence="2">Uncharacterized protein</fullName>
    </submittedName>
</protein>
<evidence type="ECO:0000313" key="3">
    <source>
        <dbReference type="Proteomes" id="UP000189739"/>
    </source>
</evidence>
<evidence type="ECO:0000256" key="1">
    <source>
        <dbReference type="SAM" id="Phobius"/>
    </source>
</evidence>
<organism evidence="2 3">
    <name type="scientific">Mucilaginibacter pedocola</name>
    <dbReference type="NCBI Taxonomy" id="1792845"/>
    <lineage>
        <taxon>Bacteria</taxon>
        <taxon>Pseudomonadati</taxon>
        <taxon>Bacteroidota</taxon>
        <taxon>Sphingobacteriia</taxon>
        <taxon>Sphingobacteriales</taxon>
        <taxon>Sphingobacteriaceae</taxon>
        <taxon>Mucilaginibacter</taxon>
    </lineage>
</organism>
<name>A0A1S9PKI3_9SPHI</name>
<gene>
    <name evidence="2" type="ORF">BC343_20910</name>
</gene>
<feature type="transmembrane region" description="Helical" evidence="1">
    <location>
        <begin position="53"/>
        <end position="74"/>
    </location>
</feature>
<dbReference type="STRING" id="1792845.BC343_20910"/>
<dbReference type="RefSeq" id="WP_078346716.1">
    <property type="nucleotide sequence ID" value="NZ_MBTF01000002.1"/>
</dbReference>
<proteinExistence type="predicted"/>
<dbReference type="AlphaFoldDB" id="A0A1S9PKI3"/>
<accession>A0A1S9PKI3</accession>
<keyword evidence="1" id="KW-0472">Membrane</keyword>
<reference evidence="2 3" key="1">
    <citation type="submission" date="2016-07" db="EMBL/GenBank/DDBJ databases">
        <title>Genomic analysis of zinc-resistant bacterium Mucilaginibacter pedocola TBZ30.</title>
        <authorList>
            <person name="Huang J."/>
            <person name="Tang J."/>
        </authorList>
    </citation>
    <scope>NUCLEOTIDE SEQUENCE [LARGE SCALE GENOMIC DNA]</scope>
    <source>
        <strain evidence="2 3">TBZ30</strain>
    </source>
</reference>